<accession>U4LBF5</accession>
<name>U4LBF5_PYROM</name>
<dbReference type="AlphaFoldDB" id="U4LBF5"/>
<evidence type="ECO:0000313" key="3">
    <source>
        <dbReference type="Proteomes" id="UP000018144"/>
    </source>
</evidence>
<evidence type="ECO:0000313" key="2">
    <source>
        <dbReference type="EMBL" id="CCX11510.1"/>
    </source>
</evidence>
<feature type="transmembrane region" description="Helical" evidence="1">
    <location>
        <begin position="6"/>
        <end position="28"/>
    </location>
</feature>
<proteinExistence type="predicted"/>
<reference evidence="2 3" key="1">
    <citation type="journal article" date="2013" name="PLoS Genet.">
        <title>The genome and development-dependent transcriptomes of Pyronema confluens: a window into fungal evolution.</title>
        <authorList>
            <person name="Traeger S."/>
            <person name="Altegoer F."/>
            <person name="Freitag M."/>
            <person name="Gabaldon T."/>
            <person name="Kempken F."/>
            <person name="Kumar A."/>
            <person name="Marcet-Houben M."/>
            <person name="Poggeler S."/>
            <person name="Stajich J.E."/>
            <person name="Nowrousian M."/>
        </authorList>
    </citation>
    <scope>NUCLEOTIDE SEQUENCE [LARGE SCALE GENOMIC DNA]</scope>
    <source>
        <strain evidence="3">CBS 100304</strain>
        <tissue evidence="2">Vegetative mycelium</tissue>
    </source>
</reference>
<keyword evidence="3" id="KW-1185">Reference proteome</keyword>
<dbReference type="EMBL" id="HF935625">
    <property type="protein sequence ID" value="CCX11510.1"/>
    <property type="molecule type" value="Genomic_DNA"/>
</dbReference>
<evidence type="ECO:0000256" key="1">
    <source>
        <dbReference type="SAM" id="Phobius"/>
    </source>
</evidence>
<keyword evidence="1" id="KW-1133">Transmembrane helix</keyword>
<keyword evidence="1" id="KW-0472">Membrane</keyword>
<sequence>MSQSLGWIDHIIVVMVPLGILTAMVTAIRIGMI</sequence>
<gene>
    <name evidence="2" type="ORF">PCON_11104</name>
</gene>
<keyword evidence="1" id="KW-0812">Transmembrane</keyword>
<dbReference type="OrthoDB" id="194358at2759"/>
<protein>
    <submittedName>
        <fullName evidence="2">Uncharacterized protein</fullName>
    </submittedName>
</protein>
<organism evidence="2 3">
    <name type="scientific">Pyronema omphalodes (strain CBS 100304)</name>
    <name type="common">Pyronema confluens</name>
    <dbReference type="NCBI Taxonomy" id="1076935"/>
    <lineage>
        <taxon>Eukaryota</taxon>
        <taxon>Fungi</taxon>
        <taxon>Dikarya</taxon>
        <taxon>Ascomycota</taxon>
        <taxon>Pezizomycotina</taxon>
        <taxon>Pezizomycetes</taxon>
        <taxon>Pezizales</taxon>
        <taxon>Pyronemataceae</taxon>
        <taxon>Pyronema</taxon>
    </lineage>
</organism>
<dbReference type="Proteomes" id="UP000018144">
    <property type="component" value="Unassembled WGS sequence"/>
</dbReference>